<sequence length="160" mass="17953">MDGWPTGEGADHDLRPPLSPRAPMSHKRFLVELNPEERTYLKQLVAASSPKTLPRRRAQIWLLCDQRPAWTDERTAEAVAVAAMTVYRARQALVLEGMEAALQRKPRPSKLDGMAQAELVRLACSTPPPGRARWTLKLLAAELVDTIAPETVRRVLQKTR</sequence>
<accession>A0A6B1DTV8</accession>
<name>A0A6B1DTV8_9CHLR</name>
<evidence type="ECO:0000256" key="1">
    <source>
        <dbReference type="SAM" id="MobiDB-lite"/>
    </source>
</evidence>
<dbReference type="AlphaFoldDB" id="A0A6B1DTV8"/>
<proteinExistence type="predicted"/>
<dbReference type="Pfam" id="PF13565">
    <property type="entry name" value="HTH_32"/>
    <property type="match status" value="1"/>
</dbReference>
<gene>
    <name evidence="2" type="ORF">F4Y08_07300</name>
</gene>
<feature type="region of interest" description="Disordered" evidence="1">
    <location>
        <begin position="1"/>
        <end position="23"/>
    </location>
</feature>
<organism evidence="2">
    <name type="scientific">Caldilineaceae bacterium SB0662_bin_9</name>
    <dbReference type="NCBI Taxonomy" id="2605258"/>
    <lineage>
        <taxon>Bacteria</taxon>
        <taxon>Bacillati</taxon>
        <taxon>Chloroflexota</taxon>
        <taxon>Caldilineae</taxon>
        <taxon>Caldilineales</taxon>
        <taxon>Caldilineaceae</taxon>
    </lineage>
</organism>
<evidence type="ECO:0000313" key="2">
    <source>
        <dbReference type="EMBL" id="MYD90132.1"/>
    </source>
</evidence>
<protein>
    <submittedName>
        <fullName evidence="2">Helix-turn-helix domain-containing protein</fullName>
    </submittedName>
</protein>
<comment type="caution">
    <text evidence="2">The sequence shown here is derived from an EMBL/GenBank/DDBJ whole genome shotgun (WGS) entry which is preliminary data.</text>
</comment>
<dbReference type="EMBL" id="VXPY01000050">
    <property type="protein sequence ID" value="MYD90132.1"/>
    <property type="molecule type" value="Genomic_DNA"/>
</dbReference>
<reference evidence="2" key="1">
    <citation type="submission" date="2019-09" db="EMBL/GenBank/DDBJ databases">
        <title>Characterisation of the sponge microbiome using genome-centric metagenomics.</title>
        <authorList>
            <person name="Engelberts J.P."/>
            <person name="Robbins S.J."/>
            <person name="De Goeij J.M."/>
            <person name="Aranda M."/>
            <person name="Bell S.C."/>
            <person name="Webster N.S."/>
        </authorList>
    </citation>
    <scope>NUCLEOTIDE SEQUENCE</scope>
    <source>
        <strain evidence="2">SB0662_bin_9</strain>
    </source>
</reference>